<dbReference type="HOGENOM" id="CLU_152667_0_0_1"/>
<name>W6XII6_COCC2</name>
<organism evidence="1 2">
    <name type="scientific">Cochliobolus carbonum (strain 26-R-13)</name>
    <name type="common">Maize leaf spot fungus</name>
    <name type="synonym">Bipolaris zeicola</name>
    <dbReference type="NCBI Taxonomy" id="930089"/>
    <lineage>
        <taxon>Eukaryota</taxon>
        <taxon>Fungi</taxon>
        <taxon>Dikarya</taxon>
        <taxon>Ascomycota</taxon>
        <taxon>Pezizomycotina</taxon>
        <taxon>Dothideomycetes</taxon>
        <taxon>Pleosporomycetidae</taxon>
        <taxon>Pleosporales</taxon>
        <taxon>Pleosporineae</taxon>
        <taxon>Pleosporaceae</taxon>
        <taxon>Bipolaris</taxon>
    </lineage>
</organism>
<protein>
    <submittedName>
        <fullName evidence="1">Uncharacterized protein</fullName>
    </submittedName>
</protein>
<evidence type="ECO:0000313" key="2">
    <source>
        <dbReference type="Proteomes" id="UP000053841"/>
    </source>
</evidence>
<gene>
    <name evidence="1" type="ORF">COCCADRAFT_31445</name>
</gene>
<dbReference type="AlphaFoldDB" id="W6XII6"/>
<dbReference type="KEGG" id="bze:COCCADRAFT_31445"/>
<sequence>MGSSCARIVVMVAKAVVQPMPCLIKIRSGLDASARDMFGGGGYAACVDNQPLSPLPIAHWNNSWPSVVKTGNLRHSRLSRWTVSLSILSAGREPRSLRTLLLWMMKSRVPDFSLGLEAIILQNSQFELFLSTEARGLEIE</sequence>
<evidence type="ECO:0000313" key="1">
    <source>
        <dbReference type="EMBL" id="EUC26912.1"/>
    </source>
</evidence>
<keyword evidence="2" id="KW-1185">Reference proteome</keyword>
<reference evidence="1 2" key="1">
    <citation type="journal article" date="2013" name="PLoS Genet.">
        <title>Comparative genome structure, secondary metabolite, and effector coding capacity across Cochliobolus pathogens.</title>
        <authorList>
            <person name="Condon B.J."/>
            <person name="Leng Y."/>
            <person name="Wu D."/>
            <person name="Bushley K.E."/>
            <person name="Ohm R.A."/>
            <person name="Otillar R."/>
            <person name="Martin J."/>
            <person name="Schackwitz W."/>
            <person name="Grimwood J."/>
            <person name="MohdZainudin N."/>
            <person name="Xue C."/>
            <person name="Wang R."/>
            <person name="Manning V.A."/>
            <person name="Dhillon B."/>
            <person name="Tu Z.J."/>
            <person name="Steffenson B.J."/>
            <person name="Salamov A."/>
            <person name="Sun H."/>
            <person name="Lowry S."/>
            <person name="LaButti K."/>
            <person name="Han J."/>
            <person name="Copeland A."/>
            <person name="Lindquist E."/>
            <person name="Barry K."/>
            <person name="Schmutz J."/>
            <person name="Baker S.E."/>
            <person name="Ciuffetti L.M."/>
            <person name="Grigoriev I.V."/>
            <person name="Zhong S."/>
            <person name="Turgeon B.G."/>
        </authorList>
    </citation>
    <scope>NUCLEOTIDE SEQUENCE [LARGE SCALE GENOMIC DNA]</scope>
    <source>
        <strain evidence="1 2">26-R-13</strain>
    </source>
</reference>
<dbReference type="Proteomes" id="UP000053841">
    <property type="component" value="Unassembled WGS sequence"/>
</dbReference>
<dbReference type="OrthoDB" id="10370111at2759"/>
<proteinExistence type="predicted"/>
<dbReference type="GeneID" id="19146950"/>
<dbReference type="RefSeq" id="XP_007718782.1">
    <property type="nucleotide sequence ID" value="XM_007720592.1"/>
</dbReference>
<dbReference type="EMBL" id="KI965065">
    <property type="protein sequence ID" value="EUC26912.1"/>
    <property type="molecule type" value="Genomic_DNA"/>
</dbReference>
<accession>W6XII6</accession>